<dbReference type="HOGENOM" id="CLU_069853_0_0_1"/>
<evidence type="ECO:0000259" key="2">
    <source>
        <dbReference type="SMART" id="SM00974"/>
    </source>
</evidence>
<organism evidence="3 4">
    <name type="scientific">Wickerhamomyces ciferrii (strain ATCC 14091 / BCRC 22168 / CBS 111 / JCM 3599 / NBRC 0793 / NRRL Y-1031 F-60-10)</name>
    <name type="common">Yeast</name>
    <name type="synonym">Pichia ciferrii</name>
    <dbReference type="NCBI Taxonomy" id="1206466"/>
    <lineage>
        <taxon>Eukaryota</taxon>
        <taxon>Fungi</taxon>
        <taxon>Dikarya</taxon>
        <taxon>Ascomycota</taxon>
        <taxon>Saccharomycotina</taxon>
        <taxon>Saccharomycetes</taxon>
        <taxon>Phaffomycetales</taxon>
        <taxon>Wickerhamomycetaceae</taxon>
        <taxon>Wickerhamomyces</taxon>
    </lineage>
</organism>
<dbReference type="Pfam" id="PF10544">
    <property type="entry name" value="T5orf172"/>
    <property type="match status" value="1"/>
</dbReference>
<protein>
    <recommendedName>
        <fullName evidence="2">Bacteriophage T5 Orf172 DNA-binding domain-containing protein</fullName>
    </recommendedName>
</protein>
<gene>
    <name evidence="3" type="ORF">BN7_4260</name>
</gene>
<dbReference type="AlphaFoldDB" id="K0KRM8"/>
<dbReference type="InParanoid" id="K0KRM8"/>
<accession>K0KRM8</accession>
<sequence length="249" mass="29327">MVNVQCSGVTVKGLRCKLFVSQEVQYCHYHKNQQLRNVDHQHVKKFQRSRTTPASSNPQKRQERVEAQKGFIYVYTLQHLATPRPKKKDWLQVNKLEKSEAKERSWKVFNPKKHILIKIGLTTGTVDKRLKQWESKCNHSLTYLNPYTNYETTNSLKALFKNLRIKSTGSPLRFYKEEGHGFYTIKNLAKIEREIHNRLWKSFGRGDMVCHGCSQDKGYGIHIEWFMLERKNLKKCFELIDDVCSAYGQ</sequence>
<dbReference type="PANTHER" id="PTHR28094">
    <property type="entry name" value="MEIOTICALLY UP-REGULATED GENE 113 PROTEIN"/>
    <property type="match status" value="1"/>
</dbReference>
<evidence type="ECO:0000256" key="1">
    <source>
        <dbReference type="SAM" id="MobiDB-lite"/>
    </source>
</evidence>
<feature type="compositionally biased region" description="Polar residues" evidence="1">
    <location>
        <begin position="49"/>
        <end position="59"/>
    </location>
</feature>
<dbReference type="PANTHER" id="PTHR28094:SF1">
    <property type="entry name" value="MEIOTICALLY UP-REGULATED GENE 113 PROTEIN"/>
    <property type="match status" value="1"/>
</dbReference>
<evidence type="ECO:0000313" key="4">
    <source>
        <dbReference type="Proteomes" id="UP000009328"/>
    </source>
</evidence>
<dbReference type="InterPro" id="IPR053006">
    <property type="entry name" value="Meiosis_regulatory"/>
</dbReference>
<dbReference type="InterPro" id="IPR018306">
    <property type="entry name" value="Phage_T5_Orf172_DNA-bd"/>
</dbReference>
<keyword evidence="4" id="KW-1185">Reference proteome</keyword>
<feature type="domain" description="Bacteriophage T5 Orf172 DNA-binding" evidence="2">
    <location>
        <begin position="111"/>
        <end position="240"/>
    </location>
</feature>
<dbReference type="eggNOG" id="ENOG502S4T1">
    <property type="taxonomic scope" value="Eukaryota"/>
</dbReference>
<evidence type="ECO:0000313" key="3">
    <source>
        <dbReference type="EMBL" id="CCH44692.1"/>
    </source>
</evidence>
<proteinExistence type="predicted"/>
<dbReference type="EMBL" id="CAIF01000152">
    <property type="protein sequence ID" value="CCH44692.1"/>
    <property type="molecule type" value="Genomic_DNA"/>
</dbReference>
<comment type="caution">
    <text evidence="3">The sequence shown here is derived from an EMBL/GenBank/DDBJ whole genome shotgun (WGS) entry which is preliminary data.</text>
</comment>
<reference evidence="3 4" key="1">
    <citation type="journal article" date="2012" name="Eukaryot. Cell">
        <title>Draft genome sequence of Wickerhamomyces ciferrii NRRL Y-1031 F-60-10.</title>
        <authorList>
            <person name="Schneider J."/>
            <person name="Andrea H."/>
            <person name="Blom J."/>
            <person name="Jaenicke S."/>
            <person name="Ruckert C."/>
            <person name="Schorsch C."/>
            <person name="Szczepanowski R."/>
            <person name="Farwick M."/>
            <person name="Goesmann A."/>
            <person name="Puhler A."/>
            <person name="Schaffer S."/>
            <person name="Tauch A."/>
            <person name="Kohler T."/>
            <person name="Brinkrolf K."/>
        </authorList>
    </citation>
    <scope>NUCLEOTIDE SEQUENCE [LARGE SCALE GENOMIC DNA]</scope>
    <source>
        <strain evidence="4">ATCC 14091 / BCRC 22168 / CBS 111 / JCM 3599 / NBRC 0793 / NRRL Y-1031 F-60-10</strain>
    </source>
</reference>
<dbReference type="SMART" id="SM00974">
    <property type="entry name" value="T5orf172"/>
    <property type="match status" value="1"/>
</dbReference>
<dbReference type="Proteomes" id="UP000009328">
    <property type="component" value="Unassembled WGS sequence"/>
</dbReference>
<feature type="region of interest" description="Disordered" evidence="1">
    <location>
        <begin position="44"/>
        <end position="63"/>
    </location>
</feature>
<name>K0KRM8_WICCF</name>